<dbReference type="PANTHER" id="PTHR22840:SF12">
    <property type="entry name" value="WD REPEAT-CONTAINING PROTEIN 36"/>
    <property type="match status" value="1"/>
</dbReference>
<sequence>MHFIELLLDYFIHETSCRNDYEFIQAVIRLFLKIHGETVRCHTQLQAKAKELLEVHSPTWQRIDKMFRSTRCMVSFFSNPQF</sequence>
<dbReference type="EMBL" id="CM010723">
    <property type="protein sequence ID" value="RZC77475.1"/>
    <property type="molecule type" value="Genomic_DNA"/>
</dbReference>
<dbReference type="Pfam" id="PF04192">
    <property type="entry name" value="Utp21"/>
    <property type="match status" value="1"/>
</dbReference>
<dbReference type="PANTHER" id="PTHR22840">
    <property type="entry name" value="WD REPEAT-CONTAINING PROTEIN 36"/>
    <property type="match status" value="1"/>
</dbReference>
<dbReference type="STRING" id="3469.A0A4Y7KZV8"/>
<reference evidence="2 3" key="1">
    <citation type="journal article" date="2018" name="Science">
        <title>The opium poppy genome and morphinan production.</title>
        <authorList>
            <person name="Guo L."/>
            <person name="Winzer T."/>
            <person name="Yang X."/>
            <person name="Li Y."/>
            <person name="Ning Z."/>
            <person name="He Z."/>
            <person name="Teodor R."/>
            <person name="Lu Y."/>
            <person name="Bowser T.A."/>
            <person name="Graham I.A."/>
            <person name="Ye K."/>
        </authorList>
    </citation>
    <scope>NUCLEOTIDE SEQUENCE [LARGE SCALE GENOMIC DNA]</scope>
    <source>
        <strain evidence="3">cv. HN1</strain>
        <tissue evidence="2">Leaves</tissue>
    </source>
</reference>
<evidence type="ECO:0000313" key="2">
    <source>
        <dbReference type="EMBL" id="RZC77475.1"/>
    </source>
</evidence>
<protein>
    <recommendedName>
        <fullName evidence="1">WDR36/Utp21 C-terminal domain-containing protein</fullName>
    </recommendedName>
</protein>
<dbReference type="Proteomes" id="UP000316621">
    <property type="component" value="Chromosome 9"/>
</dbReference>
<evidence type="ECO:0000259" key="1">
    <source>
        <dbReference type="Pfam" id="PF04192"/>
    </source>
</evidence>
<name>A0A4Y7KZV8_PAPSO</name>
<feature type="domain" description="WDR36/Utp21 C-terminal" evidence="1">
    <location>
        <begin position="7"/>
        <end position="77"/>
    </location>
</feature>
<organism evidence="2 3">
    <name type="scientific">Papaver somniferum</name>
    <name type="common">Opium poppy</name>
    <dbReference type="NCBI Taxonomy" id="3469"/>
    <lineage>
        <taxon>Eukaryota</taxon>
        <taxon>Viridiplantae</taxon>
        <taxon>Streptophyta</taxon>
        <taxon>Embryophyta</taxon>
        <taxon>Tracheophyta</taxon>
        <taxon>Spermatophyta</taxon>
        <taxon>Magnoliopsida</taxon>
        <taxon>Ranunculales</taxon>
        <taxon>Papaveraceae</taxon>
        <taxon>Papaveroideae</taxon>
        <taxon>Papaver</taxon>
    </lineage>
</organism>
<accession>A0A4Y7KZV8</accession>
<dbReference type="Gramene" id="RZC77475">
    <property type="protein sequence ID" value="RZC77475"/>
    <property type="gene ID" value="C5167_001693"/>
</dbReference>
<dbReference type="AlphaFoldDB" id="A0A4Y7KZV8"/>
<dbReference type="InterPro" id="IPR007319">
    <property type="entry name" value="WDR36/Utp21_C"/>
</dbReference>
<dbReference type="GO" id="GO:0032040">
    <property type="term" value="C:small-subunit processome"/>
    <property type="evidence" value="ECO:0007669"/>
    <property type="project" value="InterPro"/>
</dbReference>
<dbReference type="GO" id="GO:0034388">
    <property type="term" value="C:Pwp2p-containing subcomplex of 90S preribosome"/>
    <property type="evidence" value="ECO:0007669"/>
    <property type="project" value="TreeGrafter"/>
</dbReference>
<keyword evidence="3" id="KW-1185">Reference proteome</keyword>
<proteinExistence type="predicted"/>
<dbReference type="GO" id="GO:0006364">
    <property type="term" value="P:rRNA processing"/>
    <property type="evidence" value="ECO:0007669"/>
    <property type="project" value="InterPro"/>
</dbReference>
<evidence type="ECO:0000313" key="3">
    <source>
        <dbReference type="Proteomes" id="UP000316621"/>
    </source>
</evidence>
<gene>
    <name evidence="2" type="ORF">C5167_001693</name>
</gene>